<gene>
    <name evidence="2" type="ORF">CA606_02715</name>
</gene>
<name>A0A290MH57_CAUVI</name>
<dbReference type="AlphaFoldDB" id="A0A290MH57"/>
<dbReference type="EMBL" id="CP023315">
    <property type="protein sequence ID" value="ATC31346.1"/>
    <property type="molecule type" value="Genomic_DNA"/>
</dbReference>
<dbReference type="Proteomes" id="UP000217311">
    <property type="component" value="Chromosome"/>
</dbReference>
<protein>
    <submittedName>
        <fullName evidence="2">Uncharacterized protein</fullName>
    </submittedName>
</protein>
<reference evidence="3" key="1">
    <citation type="submission" date="2017-09" db="EMBL/GenBank/DDBJ databases">
        <title>Genome evolution observed in wild isolates of Caulobacter crescentus.</title>
        <authorList>
            <person name="Ely B."/>
            <person name="Wilson K."/>
            <person name="Scott D."/>
        </authorList>
    </citation>
    <scope>NUCLEOTIDE SEQUENCE [LARGE SCALE GENOMIC DNA]</scope>
    <source>
        <strain evidence="3">CB13b1a</strain>
    </source>
</reference>
<evidence type="ECO:0000313" key="2">
    <source>
        <dbReference type="EMBL" id="ATC31346.1"/>
    </source>
</evidence>
<sequence>MSVTSILLLPLREKVSPKATDEGSRWPFNRCLAAATFFNPSSDPLRGPPSPARGEGMTAIGS</sequence>
<accession>A0A290MH57</accession>
<evidence type="ECO:0000313" key="3">
    <source>
        <dbReference type="Proteomes" id="UP000217311"/>
    </source>
</evidence>
<dbReference type="RefSeq" id="WP_096050808.1">
    <property type="nucleotide sequence ID" value="NZ_CP023315.3"/>
</dbReference>
<evidence type="ECO:0000256" key="1">
    <source>
        <dbReference type="SAM" id="MobiDB-lite"/>
    </source>
</evidence>
<proteinExistence type="predicted"/>
<organism evidence="2 3">
    <name type="scientific">Caulobacter vibrioides</name>
    <name type="common">Caulobacter crescentus</name>
    <dbReference type="NCBI Taxonomy" id="155892"/>
    <lineage>
        <taxon>Bacteria</taxon>
        <taxon>Pseudomonadati</taxon>
        <taxon>Pseudomonadota</taxon>
        <taxon>Alphaproteobacteria</taxon>
        <taxon>Caulobacterales</taxon>
        <taxon>Caulobacteraceae</taxon>
        <taxon>Caulobacter</taxon>
    </lineage>
</organism>
<feature type="region of interest" description="Disordered" evidence="1">
    <location>
        <begin position="39"/>
        <end position="62"/>
    </location>
</feature>